<evidence type="ECO:0000313" key="1">
    <source>
        <dbReference type="EMBL" id="MCI84001.1"/>
    </source>
</evidence>
<protein>
    <submittedName>
        <fullName evidence="1">Uncharacterized protein</fullName>
    </submittedName>
</protein>
<dbReference type="EMBL" id="LXQA011080438">
    <property type="protein sequence ID" value="MCI84001.1"/>
    <property type="molecule type" value="Genomic_DNA"/>
</dbReference>
<dbReference type="AlphaFoldDB" id="A0A392VAQ3"/>
<feature type="non-terminal residue" evidence="1">
    <location>
        <position position="64"/>
    </location>
</feature>
<organism evidence="1 2">
    <name type="scientific">Trifolium medium</name>
    <dbReference type="NCBI Taxonomy" id="97028"/>
    <lineage>
        <taxon>Eukaryota</taxon>
        <taxon>Viridiplantae</taxon>
        <taxon>Streptophyta</taxon>
        <taxon>Embryophyta</taxon>
        <taxon>Tracheophyta</taxon>
        <taxon>Spermatophyta</taxon>
        <taxon>Magnoliopsida</taxon>
        <taxon>eudicotyledons</taxon>
        <taxon>Gunneridae</taxon>
        <taxon>Pentapetalae</taxon>
        <taxon>rosids</taxon>
        <taxon>fabids</taxon>
        <taxon>Fabales</taxon>
        <taxon>Fabaceae</taxon>
        <taxon>Papilionoideae</taxon>
        <taxon>50 kb inversion clade</taxon>
        <taxon>NPAAA clade</taxon>
        <taxon>Hologalegina</taxon>
        <taxon>IRL clade</taxon>
        <taxon>Trifolieae</taxon>
        <taxon>Trifolium</taxon>
    </lineage>
</organism>
<name>A0A392VAQ3_9FABA</name>
<keyword evidence="2" id="KW-1185">Reference proteome</keyword>
<comment type="caution">
    <text evidence="1">The sequence shown here is derived from an EMBL/GenBank/DDBJ whole genome shotgun (WGS) entry which is preliminary data.</text>
</comment>
<evidence type="ECO:0000313" key="2">
    <source>
        <dbReference type="Proteomes" id="UP000265520"/>
    </source>
</evidence>
<dbReference type="Proteomes" id="UP000265520">
    <property type="component" value="Unassembled WGS sequence"/>
</dbReference>
<proteinExistence type="predicted"/>
<accession>A0A392VAQ3</accession>
<sequence>MMKKYLPLLGFRLGISQQLVGGQSHLLFFGAVDCSKDLLYGLESQIRSSRTSITTKLRRTLTVK</sequence>
<reference evidence="1 2" key="1">
    <citation type="journal article" date="2018" name="Front. Plant Sci.">
        <title>Red Clover (Trifolium pratense) and Zigzag Clover (T. medium) - A Picture of Genomic Similarities and Differences.</title>
        <authorList>
            <person name="Dluhosova J."/>
            <person name="Istvanek J."/>
            <person name="Nedelnik J."/>
            <person name="Repkova J."/>
        </authorList>
    </citation>
    <scope>NUCLEOTIDE SEQUENCE [LARGE SCALE GENOMIC DNA]</scope>
    <source>
        <strain evidence="2">cv. 10/8</strain>
        <tissue evidence="1">Leaf</tissue>
    </source>
</reference>